<dbReference type="EMBL" id="ADAS02000206">
    <property type="protein sequence ID" value="OAV88151.1"/>
    <property type="molecule type" value="Genomic_DNA"/>
</dbReference>
<organism evidence="1">
    <name type="scientific">Puccinia triticina (isolate 1-1 / race 1 (BBBD))</name>
    <name type="common">Brown leaf rust fungus</name>
    <dbReference type="NCBI Taxonomy" id="630390"/>
    <lineage>
        <taxon>Eukaryota</taxon>
        <taxon>Fungi</taxon>
        <taxon>Dikarya</taxon>
        <taxon>Basidiomycota</taxon>
        <taxon>Pucciniomycotina</taxon>
        <taxon>Pucciniomycetes</taxon>
        <taxon>Pucciniales</taxon>
        <taxon>Pucciniaceae</taxon>
        <taxon>Puccinia</taxon>
    </lineage>
</organism>
<dbReference type="AlphaFoldDB" id="A0A0C4F3E3"/>
<reference evidence="2 3" key="3">
    <citation type="journal article" date="2017" name="G3 (Bethesda)">
        <title>Comparative analysis highlights variable genome content of wheat rusts and divergence of the mating loci.</title>
        <authorList>
            <person name="Cuomo C.A."/>
            <person name="Bakkeren G."/>
            <person name="Khalil H.B."/>
            <person name="Panwar V."/>
            <person name="Joly D."/>
            <person name="Linning R."/>
            <person name="Sakthikumar S."/>
            <person name="Song X."/>
            <person name="Adiconis X."/>
            <person name="Fan L."/>
            <person name="Goldberg J.M."/>
            <person name="Levin J.Z."/>
            <person name="Young S."/>
            <person name="Zeng Q."/>
            <person name="Anikster Y."/>
            <person name="Bruce M."/>
            <person name="Wang M."/>
            <person name="Yin C."/>
            <person name="McCallum B."/>
            <person name="Szabo L.J."/>
            <person name="Hulbert S."/>
            <person name="Chen X."/>
            <person name="Fellers J.P."/>
        </authorList>
    </citation>
    <scope>NUCLEOTIDE SEQUENCE</scope>
    <source>
        <strain evidence="3">Isolate 1-1 / race 1 (BBBD)</strain>
        <strain evidence="2">isolate 1-1 / race 1 (BBBD)</strain>
    </source>
</reference>
<gene>
    <name evidence="1" type="ORF">PTTG_07622</name>
</gene>
<accession>A0A0C4F3E3</accession>
<reference evidence="1" key="1">
    <citation type="submission" date="2009-11" db="EMBL/GenBank/DDBJ databases">
        <authorList>
            <consortium name="The Broad Institute Genome Sequencing Platform"/>
            <person name="Ward D."/>
            <person name="Feldgarden M."/>
            <person name="Earl A."/>
            <person name="Young S.K."/>
            <person name="Zeng Q."/>
            <person name="Koehrsen M."/>
            <person name="Alvarado L."/>
            <person name="Berlin A."/>
            <person name="Bochicchio J."/>
            <person name="Borenstein D."/>
            <person name="Chapman S.B."/>
            <person name="Chen Z."/>
            <person name="Engels R."/>
            <person name="Freedman E."/>
            <person name="Gellesch M."/>
            <person name="Goldberg J."/>
            <person name="Griggs A."/>
            <person name="Gujja S."/>
            <person name="Heilman E."/>
            <person name="Heiman D."/>
            <person name="Hepburn T."/>
            <person name="Howarth C."/>
            <person name="Jen D."/>
            <person name="Larson L."/>
            <person name="Lewis B."/>
            <person name="Mehta T."/>
            <person name="Park D."/>
            <person name="Pearson M."/>
            <person name="Roberts A."/>
            <person name="Saif S."/>
            <person name="Shea T."/>
            <person name="Shenoy N."/>
            <person name="Sisk P."/>
            <person name="Stolte C."/>
            <person name="Sykes S."/>
            <person name="Thomson T."/>
            <person name="Walk T."/>
            <person name="White J."/>
            <person name="Yandava C."/>
            <person name="Izard J."/>
            <person name="Baranova O.V."/>
            <person name="Blanton J.M."/>
            <person name="Tanner A.C."/>
            <person name="Dewhirst F.E."/>
            <person name="Haas B."/>
            <person name="Nusbaum C."/>
            <person name="Birren B."/>
        </authorList>
    </citation>
    <scope>NUCLEOTIDE SEQUENCE [LARGE SCALE GENOMIC DNA]</scope>
    <source>
        <strain evidence="1">1-1 BBBD Race 1</strain>
    </source>
</reference>
<name>A0A0C4F3E3_PUCT1</name>
<dbReference type="VEuPathDB" id="FungiDB:PTTG_07622"/>
<reference evidence="2" key="4">
    <citation type="submission" date="2025-05" db="UniProtKB">
        <authorList>
            <consortium name="EnsemblFungi"/>
        </authorList>
    </citation>
    <scope>IDENTIFICATION</scope>
    <source>
        <strain evidence="2">isolate 1-1 / race 1 (BBBD)</strain>
    </source>
</reference>
<protein>
    <submittedName>
        <fullName evidence="1 2">Uncharacterized protein</fullName>
    </submittedName>
</protein>
<proteinExistence type="predicted"/>
<dbReference type="Proteomes" id="UP000005240">
    <property type="component" value="Unassembled WGS sequence"/>
</dbReference>
<sequence length="150" mass="17252">MESVCKLQARRAALSETIVILDGFNFKPGLVVQMFDQFEPFFQAFAKLVLDMDLVLFKQRNLDLKGFGLVEIFLFQNLDHLIGFGRQALFVDQLLYFFAEHMHPILGLGEFVLQFIHTTFEVVGPRVFKLSLAFLELLEQPFWSLSANSS</sequence>
<evidence type="ECO:0000313" key="3">
    <source>
        <dbReference type="Proteomes" id="UP000005240"/>
    </source>
</evidence>
<evidence type="ECO:0000313" key="1">
    <source>
        <dbReference type="EMBL" id="OAV88151.1"/>
    </source>
</evidence>
<dbReference type="EnsemblFungi" id="PTTG_07622-t43_1">
    <property type="protein sequence ID" value="PTTG_07622-t43_1-p1"/>
    <property type="gene ID" value="PTTG_07622"/>
</dbReference>
<reference evidence="1" key="2">
    <citation type="submission" date="2016-05" db="EMBL/GenBank/DDBJ databases">
        <title>Comparative analysis highlights variable genome content of wheat rusts and divergence of the mating loci.</title>
        <authorList>
            <person name="Cuomo C.A."/>
            <person name="Bakkeren G."/>
            <person name="Szabo L."/>
            <person name="Khalil H."/>
            <person name="Joly D."/>
            <person name="Goldberg J."/>
            <person name="Young S."/>
            <person name="Zeng Q."/>
            <person name="Fellers J."/>
        </authorList>
    </citation>
    <scope>NUCLEOTIDE SEQUENCE [LARGE SCALE GENOMIC DNA]</scope>
    <source>
        <strain evidence="1">1-1 BBBD Race 1</strain>
    </source>
</reference>
<evidence type="ECO:0000313" key="2">
    <source>
        <dbReference type="EnsemblFungi" id="PTTG_07622-t43_1-p1"/>
    </source>
</evidence>
<keyword evidence="3" id="KW-1185">Reference proteome</keyword>